<dbReference type="PANTHER" id="PTHR10000">
    <property type="entry name" value="PHOSPHOSERINE PHOSPHATASE"/>
    <property type="match status" value="1"/>
</dbReference>
<dbReference type="GO" id="GO:0016787">
    <property type="term" value="F:hydrolase activity"/>
    <property type="evidence" value="ECO:0007669"/>
    <property type="project" value="UniProtKB-KW"/>
</dbReference>
<reference evidence="4" key="1">
    <citation type="submission" date="2019-02" db="EMBL/GenBank/DDBJ databases">
        <authorList>
            <person name="Li S.-H."/>
        </authorList>
    </citation>
    <scope>NUCLEOTIDE SEQUENCE</scope>
    <source>
        <strain evidence="4">IMCC14734</strain>
    </source>
</reference>
<protein>
    <submittedName>
        <fullName evidence="4">HAD-IIB family hydrolase</fullName>
    </submittedName>
</protein>
<evidence type="ECO:0000256" key="3">
    <source>
        <dbReference type="ARBA" id="ARBA00022842"/>
    </source>
</evidence>
<sequence length="274" mass="29792">MTKKRSLLGHYPLVVTDLDGTLLDRESYSFAAALPALEELQRRGIPLILNSSKTATEMLELQRALGIQTPFIAENGAGLYRVTATGDSQLWHSFAAQREVVLGHLCELRDEHQYRFRGFADMSPVEISACTGLTPAQAVAAAARAFSEPLQWQDTAERLHLFMQQITDAGLYAVQGGRFLTVTGPCNKGAALKALLQELGVLDSAYVVALGDSPNDIELLQSADVAVVIRSVHSEPLQVEGPARVIRSQAEGPSGWQEVMQTLLAEPALQTERL</sequence>
<dbReference type="NCBIfam" id="TIGR01486">
    <property type="entry name" value="HAD-SF-IIB-MPGP"/>
    <property type="match status" value="1"/>
</dbReference>
<dbReference type="NCBIfam" id="TIGR01484">
    <property type="entry name" value="HAD-SF-IIB"/>
    <property type="match status" value="1"/>
</dbReference>
<dbReference type="Proteomes" id="UP001143362">
    <property type="component" value="Unassembled WGS sequence"/>
</dbReference>
<dbReference type="RefSeq" id="WP_279244174.1">
    <property type="nucleotide sequence ID" value="NZ_SHNN01000001.1"/>
</dbReference>
<dbReference type="InterPro" id="IPR023214">
    <property type="entry name" value="HAD_sf"/>
</dbReference>
<proteinExistence type="predicted"/>
<dbReference type="EMBL" id="SHNN01000001">
    <property type="protein sequence ID" value="MCX2980195.1"/>
    <property type="molecule type" value="Genomic_DNA"/>
</dbReference>
<dbReference type="Gene3D" id="3.30.980.20">
    <property type="entry name" value="Putative mannosyl-3-phosphoglycerate phosphatase, domain 2"/>
    <property type="match status" value="1"/>
</dbReference>
<evidence type="ECO:0000313" key="5">
    <source>
        <dbReference type="Proteomes" id="UP001143362"/>
    </source>
</evidence>
<dbReference type="PANTHER" id="PTHR10000:SF8">
    <property type="entry name" value="HAD SUPERFAMILY HYDROLASE-LIKE, TYPE 3"/>
    <property type="match status" value="1"/>
</dbReference>
<dbReference type="SFLD" id="SFLDS00003">
    <property type="entry name" value="Haloacid_Dehalogenase"/>
    <property type="match status" value="1"/>
</dbReference>
<accession>A0ABT3TEE4</accession>
<evidence type="ECO:0000313" key="4">
    <source>
        <dbReference type="EMBL" id="MCX2980195.1"/>
    </source>
</evidence>
<keyword evidence="2 4" id="KW-0378">Hydrolase</keyword>
<comment type="caution">
    <text evidence="4">The sequence shown here is derived from an EMBL/GenBank/DDBJ whole genome shotgun (WGS) entry which is preliminary data.</text>
</comment>
<evidence type="ECO:0000256" key="2">
    <source>
        <dbReference type="ARBA" id="ARBA00022801"/>
    </source>
</evidence>
<dbReference type="SFLD" id="SFLDG01140">
    <property type="entry name" value="C2.B:_Phosphomannomutase_and_P"/>
    <property type="match status" value="1"/>
</dbReference>
<dbReference type="InterPro" id="IPR006379">
    <property type="entry name" value="HAD-SF_hydro_IIB"/>
</dbReference>
<dbReference type="Pfam" id="PF08282">
    <property type="entry name" value="Hydrolase_3"/>
    <property type="match status" value="2"/>
</dbReference>
<dbReference type="SFLD" id="SFLDG01142">
    <property type="entry name" value="C2.B.2:_Mannosyl-3-phosphoglyc"/>
    <property type="match status" value="1"/>
</dbReference>
<dbReference type="Gene3D" id="3.40.50.1000">
    <property type="entry name" value="HAD superfamily/HAD-like"/>
    <property type="match status" value="1"/>
</dbReference>
<keyword evidence="3" id="KW-0460">Magnesium</keyword>
<gene>
    <name evidence="4" type="ORF">EYC98_04855</name>
</gene>
<evidence type="ECO:0000256" key="1">
    <source>
        <dbReference type="ARBA" id="ARBA00022723"/>
    </source>
</evidence>
<dbReference type="InterPro" id="IPR006381">
    <property type="entry name" value="HAD-SF-IIB-MPGP"/>
</dbReference>
<keyword evidence="5" id="KW-1185">Reference proteome</keyword>
<keyword evidence="1" id="KW-0479">Metal-binding</keyword>
<dbReference type="SUPFAM" id="SSF56784">
    <property type="entry name" value="HAD-like"/>
    <property type="match status" value="1"/>
</dbReference>
<name>A0ABT3TEE4_9GAMM</name>
<organism evidence="4 5">
    <name type="scientific">Candidatus Litorirhabdus singularis</name>
    <dbReference type="NCBI Taxonomy" id="2518993"/>
    <lineage>
        <taxon>Bacteria</taxon>
        <taxon>Pseudomonadati</taxon>
        <taxon>Pseudomonadota</taxon>
        <taxon>Gammaproteobacteria</taxon>
        <taxon>Cellvibrionales</taxon>
        <taxon>Halieaceae</taxon>
        <taxon>Candidatus Litorirhabdus</taxon>
    </lineage>
</organism>
<dbReference type="InterPro" id="IPR036412">
    <property type="entry name" value="HAD-like_sf"/>
</dbReference>